<feature type="transmembrane region" description="Helical" evidence="1">
    <location>
        <begin position="156"/>
        <end position="176"/>
    </location>
</feature>
<reference evidence="3 5" key="1">
    <citation type="submission" date="2018-05" db="EMBL/GenBank/DDBJ databases">
        <title>Legionella qingyii sp.nov., whole genome shotgun sequence.</title>
        <authorList>
            <person name="Wu H."/>
            <person name="Zhu Q."/>
            <person name="Hu C."/>
        </authorList>
    </citation>
    <scope>NUCLEOTIDE SEQUENCE [LARGE SCALE GENOMIC DNA]</scope>
    <source>
        <strain evidence="3 5">HEB18</strain>
    </source>
</reference>
<keyword evidence="6" id="KW-1185">Reference proteome</keyword>
<evidence type="ECO:0000256" key="1">
    <source>
        <dbReference type="SAM" id="Phobius"/>
    </source>
</evidence>
<dbReference type="EMBL" id="QHJG01000015">
    <property type="protein sequence ID" value="PWY55673.1"/>
    <property type="molecule type" value="Genomic_DNA"/>
</dbReference>
<dbReference type="Proteomes" id="UP000247152">
    <property type="component" value="Unassembled WGS sequence"/>
</dbReference>
<evidence type="ECO:0000313" key="3">
    <source>
        <dbReference type="EMBL" id="PWY55673.1"/>
    </source>
</evidence>
<reference evidence="4 6" key="2">
    <citation type="submission" date="2018-12" db="EMBL/GenBank/DDBJ databases">
        <title>Legionella sp,whole genome shotgun sequence.</title>
        <authorList>
            <person name="Wu H."/>
        </authorList>
    </citation>
    <scope>NUCLEOTIDE SEQUENCE [LARGE SCALE GENOMIC DNA]</scope>
    <source>
        <strain evidence="4">Km489</strain>
        <strain evidence="6">km489</strain>
    </source>
</reference>
<evidence type="ECO:0000313" key="6">
    <source>
        <dbReference type="Proteomes" id="UP000287374"/>
    </source>
</evidence>
<organism evidence="3 5">
    <name type="scientific">Legionella qingyii</name>
    <dbReference type="NCBI Taxonomy" id="2184757"/>
    <lineage>
        <taxon>Bacteria</taxon>
        <taxon>Pseudomonadati</taxon>
        <taxon>Pseudomonadota</taxon>
        <taxon>Gammaproteobacteria</taxon>
        <taxon>Legionellales</taxon>
        <taxon>Legionellaceae</taxon>
        <taxon>Legionella</taxon>
    </lineage>
</organism>
<sequence length="214" mass="24199">MFTKRAEQKIATNKGSFSQVPNDVTYLVMFFLDVKSLNHLAMTNSTFKELVSHYPNQIYVKICNKEYRGTYTQIHTQFKDYLRIKQAEIVRQKRSAGEKAIEELKHSIKSQKYSIRQTWDVPLKKSCITQDEKAVVGCCCTLGLIGGILVSCFTPLPWFLTTCLGMGAGGATPLVVSRTIRCCCGKCLQCKEQQLATKEENLNKDYPSSPSMKM</sequence>
<dbReference type="SUPFAM" id="SSF81383">
    <property type="entry name" value="F-box domain"/>
    <property type="match status" value="1"/>
</dbReference>
<dbReference type="AlphaFoldDB" id="A0A317U0X8"/>
<evidence type="ECO:0000313" key="4">
    <source>
        <dbReference type="EMBL" id="RUR21659.1"/>
    </source>
</evidence>
<keyword evidence="1" id="KW-0812">Transmembrane</keyword>
<keyword evidence="1" id="KW-1133">Transmembrane helix</keyword>
<dbReference type="InterPro" id="IPR001810">
    <property type="entry name" value="F-box_dom"/>
</dbReference>
<proteinExistence type="predicted"/>
<dbReference type="RefSeq" id="WP_110142581.1">
    <property type="nucleotide sequence ID" value="NZ_QHJG01000015.1"/>
</dbReference>
<gene>
    <name evidence="3" type="ORF">DGG96_10290</name>
    <name evidence="4" type="ORF">ELY20_11925</name>
</gene>
<comment type="caution">
    <text evidence="3">The sequence shown here is derived from an EMBL/GenBank/DDBJ whole genome shotgun (WGS) entry which is preliminary data.</text>
</comment>
<dbReference type="OrthoDB" id="5652912at2"/>
<evidence type="ECO:0000313" key="5">
    <source>
        <dbReference type="Proteomes" id="UP000247152"/>
    </source>
</evidence>
<dbReference type="EMBL" id="RZGX01000015">
    <property type="protein sequence ID" value="RUR21659.1"/>
    <property type="molecule type" value="Genomic_DNA"/>
</dbReference>
<dbReference type="InterPro" id="IPR036047">
    <property type="entry name" value="F-box-like_dom_sf"/>
</dbReference>
<dbReference type="Proteomes" id="UP000287374">
    <property type="component" value="Unassembled WGS sequence"/>
</dbReference>
<keyword evidence="1" id="KW-0472">Membrane</keyword>
<feature type="transmembrane region" description="Helical" evidence="1">
    <location>
        <begin position="134"/>
        <end position="150"/>
    </location>
</feature>
<dbReference type="PROSITE" id="PS50181">
    <property type="entry name" value="FBOX"/>
    <property type="match status" value="1"/>
</dbReference>
<name>A0A317U0X8_9GAMM</name>
<feature type="domain" description="F-box" evidence="2">
    <location>
        <begin position="14"/>
        <end position="62"/>
    </location>
</feature>
<protein>
    <recommendedName>
        <fullName evidence="2">F-box domain-containing protein</fullName>
    </recommendedName>
</protein>
<accession>A0A317U0X8</accession>
<evidence type="ECO:0000259" key="2">
    <source>
        <dbReference type="PROSITE" id="PS50181"/>
    </source>
</evidence>
<dbReference type="CDD" id="cd09917">
    <property type="entry name" value="F-box_SF"/>
    <property type="match status" value="1"/>
</dbReference>